<dbReference type="Proteomes" id="UP000014680">
    <property type="component" value="Unassembled WGS sequence"/>
</dbReference>
<dbReference type="Gene3D" id="1.10.510.10">
    <property type="entry name" value="Transferase(Phosphotransferase) domain 1"/>
    <property type="match status" value="1"/>
</dbReference>
<dbReference type="KEGG" id="eiv:EIN_074500"/>
<evidence type="ECO:0000256" key="4">
    <source>
        <dbReference type="ARBA" id="ARBA00022777"/>
    </source>
</evidence>
<keyword evidence="4 9" id="KW-0418">Kinase</keyword>
<dbReference type="EMBL" id="KB206336">
    <property type="protein sequence ID" value="ELP92597.1"/>
    <property type="molecule type" value="Genomic_DNA"/>
</dbReference>
<reference evidence="9 10" key="1">
    <citation type="submission" date="2012-10" db="EMBL/GenBank/DDBJ databases">
        <authorList>
            <person name="Zafar N."/>
            <person name="Inman J."/>
            <person name="Hall N."/>
            <person name="Lorenzi H."/>
            <person name="Caler E."/>
        </authorList>
    </citation>
    <scope>NUCLEOTIDE SEQUENCE [LARGE SCALE GENOMIC DNA]</scope>
    <source>
        <strain evidence="9 10">IP1</strain>
    </source>
</reference>
<evidence type="ECO:0000256" key="1">
    <source>
        <dbReference type="ARBA" id="ARBA00022527"/>
    </source>
</evidence>
<dbReference type="InterPro" id="IPR017441">
    <property type="entry name" value="Protein_kinase_ATP_BS"/>
</dbReference>
<keyword evidence="3 6" id="KW-0547">Nucleotide-binding</keyword>
<accession>A0A0A1UBR4</accession>
<feature type="compositionally biased region" description="Low complexity" evidence="7">
    <location>
        <begin position="598"/>
        <end position="607"/>
    </location>
</feature>
<dbReference type="InterPro" id="IPR050494">
    <property type="entry name" value="Ser_Thr_dual-spec_kinase"/>
</dbReference>
<dbReference type="PROSITE" id="PS00108">
    <property type="entry name" value="PROTEIN_KINASE_ST"/>
    <property type="match status" value="1"/>
</dbReference>
<dbReference type="AlphaFoldDB" id="A0A0A1UBR4"/>
<feature type="compositionally biased region" description="Basic and acidic residues" evidence="7">
    <location>
        <begin position="622"/>
        <end position="674"/>
    </location>
</feature>
<evidence type="ECO:0000256" key="7">
    <source>
        <dbReference type="SAM" id="MobiDB-lite"/>
    </source>
</evidence>
<keyword evidence="5 6" id="KW-0067">ATP-binding</keyword>
<dbReference type="InterPro" id="IPR008271">
    <property type="entry name" value="Ser/Thr_kinase_AS"/>
</dbReference>
<evidence type="ECO:0000256" key="2">
    <source>
        <dbReference type="ARBA" id="ARBA00022679"/>
    </source>
</evidence>
<dbReference type="OMA" id="LINEPHT"/>
<dbReference type="Pfam" id="PF00069">
    <property type="entry name" value="Pkinase"/>
    <property type="match status" value="1"/>
</dbReference>
<evidence type="ECO:0000313" key="10">
    <source>
        <dbReference type="Proteomes" id="UP000014680"/>
    </source>
</evidence>
<dbReference type="PROSITE" id="PS00107">
    <property type="entry name" value="PROTEIN_KINASE_ATP"/>
    <property type="match status" value="1"/>
</dbReference>
<keyword evidence="2 9" id="KW-0808">Transferase</keyword>
<dbReference type="PANTHER" id="PTHR24058">
    <property type="entry name" value="DUAL SPECIFICITY PROTEIN KINASE"/>
    <property type="match status" value="1"/>
</dbReference>
<dbReference type="GO" id="GO:0004674">
    <property type="term" value="F:protein serine/threonine kinase activity"/>
    <property type="evidence" value="ECO:0007669"/>
    <property type="project" value="UniProtKB-KW"/>
</dbReference>
<dbReference type="GO" id="GO:0005737">
    <property type="term" value="C:cytoplasm"/>
    <property type="evidence" value="ECO:0007669"/>
    <property type="project" value="TreeGrafter"/>
</dbReference>
<dbReference type="VEuPathDB" id="AmoebaDB:EIN_074500"/>
<dbReference type="OrthoDB" id="9332038at2759"/>
<dbReference type="InterPro" id="IPR000719">
    <property type="entry name" value="Prot_kinase_dom"/>
</dbReference>
<dbReference type="GO" id="GO:0004713">
    <property type="term" value="F:protein tyrosine kinase activity"/>
    <property type="evidence" value="ECO:0007669"/>
    <property type="project" value="TreeGrafter"/>
</dbReference>
<evidence type="ECO:0000256" key="3">
    <source>
        <dbReference type="ARBA" id="ARBA00022741"/>
    </source>
</evidence>
<dbReference type="GO" id="GO:0005524">
    <property type="term" value="F:ATP binding"/>
    <property type="evidence" value="ECO:0007669"/>
    <property type="project" value="UniProtKB-UniRule"/>
</dbReference>
<feature type="domain" description="Protein kinase" evidence="8">
    <location>
        <begin position="67"/>
        <end position="389"/>
    </location>
</feature>
<keyword evidence="10" id="KW-1185">Reference proteome</keyword>
<feature type="binding site" evidence="6">
    <location>
        <position position="96"/>
    </location>
    <ligand>
        <name>ATP</name>
        <dbReference type="ChEBI" id="CHEBI:30616"/>
    </ligand>
</feature>
<dbReference type="PANTHER" id="PTHR24058:SF17">
    <property type="entry name" value="HOMEODOMAIN INTERACTING PROTEIN KINASE, ISOFORM D"/>
    <property type="match status" value="1"/>
</dbReference>
<sequence>MTTALRTTFNRCGLNEEDILTDPMLPGSNPRDNEYNDLIVKKDDIIGSLTSLEGPDCSMNPSVLSQYKVVSLLGEGTFGQVFHCIDLNTNTNVAVKILKNHTAYFRQGLIEVSVLMILNAYYEQERPVVILKMYDHFMYYNHICIVTELLGTDLYHLMKENKNKGFSIRTIRKFLFHLLHALQTLSQANVVHCDVKPENVLLQGMSSNIKLIDFGSACFENFTMNTYIQSRHYRAPEIVLGLPYSCAIDMWSVGCIAAEFFLGIPLFAGTSEYNLLFKMIDMLGMPPVSMLDKGTRTKEFFKKENGVYQLKEQFEYEAENNVRLQTNRHYFSYHLLEDLIEKNPMKVSTREVDEVQEIRASLYDFMVRCLAYDPKERLTPDQALSHPFIIGIPIEGYVPSIRRFEYKEYGKVMTLEGDEYVKHAFEGVRVDVTESQMYYKLFMHALNNGHVINVLTESPFVGSITPHGLSDVFGQKPLVVPVVLQKGMVPRTFVPVVEEFAKEVDNIESVEENVPASPSPSLSEKKKKMGFFKEIWRRITPGHSPALSPKMSPKVSPKASPKASPKVSPKSSPKNSPRINPKKSLTSSTDALYDMDRSNPSSRSNSSLGNESPMSVGANESDSEKKEIKQKKRFSDRFIRDPTKKKEKEEQKQKEKEEKKEKKEKKKEEKDKKK</sequence>
<dbReference type="GO" id="GO:0004712">
    <property type="term" value="F:protein serine/threonine/tyrosine kinase activity"/>
    <property type="evidence" value="ECO:0007669"/>
    <property type="project" value="UniProtKB-EC"/>
</dbReference>
<dbReference type="SUPFAM" id="SSF56112">
    <property type="entry name" value="Protein kinase-like (PK-like)"/>
    <property type="match status" value="1"/>
</dbReference>
<keyword evidence="1 9" id="KW-0723">Serine/threonine-protein kinase</keyword>
<protein>
    <submittedName>
        <fullName evidence="9">Serine/threonine protein kinase ppk15, putative</fullName>
        <ecNumber evidence="9">2.7.12.1</ecNumber>
    </submittedName>
</protein>
<feature type="compositionally biased region" description="Low complexity" evidence="7">
    <location>
        <begin position="548"/>
        <end position="584"/>
    </location>
</feature>
<proteinExistence type="predicted"/>
<evidence type="ECO:0000256" key="6">
    <source>
        <dbReference type="PROSITE-ProRule" id="PRU10141"/>
    </source>
</evidence>
<dbReference type="Gene3D" id="3.30.200.20">
    <property type="entry name" value="Phosphorylase Kinase, domain 1"/>
    <property type="match status" value="1"/>
</dbReference>
<dbReference type="EC" id="2.7.12.1" evidence="9"/>
<dbReference type="InterPro" id="IPR011009">
    <property type="entry name" value="Kinase-like_dom_sf"/>
</dbReference>
<evidence type="ECO:0000313" key="9">
    <source>
        <dbReference type="EMBL" id="ELP92597.1"/>
    </source>
</evidence>
<dbReference type="GeneID" id="14891581"/>
<organism evidence="9 10">
    <name type="scientific">Entamoeba invadens IP1</name>
    <dbReference type="NCBI Taxonomy" id="370355"/>
    <lineage>
        <taxon>Eukaryota</taxon>
        <taxon>Amoebozoa</taxon>
        <taxon>Evosea</taxon>
        <taxon>Archamoebae</taxon>
        <taxon>Mastigamoebida</taxon>
        <taxon>Entamoebidae</taxon>
        <taxon>Entamoeba</taxon>
    </lineage>
</organism>
<dbReference type="SMART" id="SM00220">
    <property type="entry name" value="S_TKc"/>
    <property type="match status" value="1"/>
</dbReference>
<evidence type="ECO:0000259" key="8">
    <source>
        <dbReference type="PROSITE" id="PS50011"/>
    </source>
</evidence>
<gene>
    <name evidence="9" type="ORF">EIN_074500</name>
</gene>
<evidence type="ECO:0000256" key="5">
    <source>
        <dbReference type="ARBA" id="ARBA00022840"/>
    </source>
</evidence>
<name>A0A0A1UBR4_ENTIV</name>
<dbReference type="PROSITE" id="PS50011">
    <property type="entry name" value="PROTEIN_KINASE_DOM"/>
    <property type="match status" value="1"/>
</dbReference>
<dbReference type="RefSeq" id="XP_004259368.1">
    <property type="nucleotide sequence ID" value="XM_004259320.1"/>
</dbReference>
<feature type="region of interest" description="Disordered" evidence="7">
    <location>
        <begin position="541"/>
        <end position="674"/>
    </location>
</feature>